<feature type="compositionally biased region" description="Basic and acidic residues" evidence="2">
    <location>
        <begin position="211"/>
        <end position="230"/>
    </location>
</feature>
<gene>
    <name evidence="5" type="ORF">Dpo_14c00580</name>
</gene>
<accession>S0FWQ6</accession>
<keyword evidence="1" id="KW-0175">Coiled coil</keyword>
<dbReference type="EMBL" id="APJX01000014">
    <property type="protein sequence ID" value="EMS77574.1"/>
    <property type="molecule type" value="Genomic_DNA"/>
</dbReference>
<keyword evidence="3" id="KW-0812">Transmembrane</keyword>
<protein>
    <submittedName>
        <fullName evidence="5">ABC-type transport system involved in resistance to organic solvents, periplasmic component</fullName>
    </submittedName>
</protein>
<feature type="region of interest" description="Disordered" evidence="2">
    <location>
        <begin position="208"/>
        <end position="230"/>
    </location>
</feature>
<evidence type="ECO:0000313" key="5">
    <source>
        <dbReference type="EMBL" id="EMS77574.1"/>
    </source>
</evidence>
<feature type="coiled-coil region" evidence="1">
    <location>
        <begin position="164"/>
        <end position="191"/>
    </location>
</feature>
<dbReference type="Pfam" id="PF02470">
    <property type="entry name" value="MlaD"/>
    <property type="match status" value="1"/>
</dbReference>
<dbReference type="AlphaFoldDB" id="S0FWQ6"/>
<sequence>MIRFSSAFSHIFYSIVTVLAGVFLFAGCTGYGFTISFDQVNGLKETDPVMFEETRVGQVKKITYTKDAVFLVSVEIAGQFSDCATEDSRFFIGQGPDEMAGKAVIIEQARTGGTKIPADAVVDGSPASPAAAAAASMDEMWQSLGKKMADMMAQIETIPETEEYQAMKDAMAELEQKLKDSGQKMSDTLKNDVLPLLEEKIKALSDSLRQQGKENKADDLEKDFGRLQDI</sequence>
<dbReference type="PROSITE" id="PS51257">
    <property type="entry name" value="PROKAR_LIPOPROTEIN"/>
    <property type="match status" value="1"/>
</dbReference>
<keyword evidence="6" id="KW-1185">Reference proteome</keyword>
<keyword evidence="3" id="KW-1133">Transmembrane helix</keyword>
<dbReference type="Proteomes" id="UP000014216">
    <property type="component" value="Unassembled WGS sequence"/>
</dbReference>
<keyword evidence="3" id="KW-0472">Membrane</keyword>
<dbReference type="OrthoDB" id="5423101at2"/>
<organism evidence="5 6">
    <name type="scientific">Desulfotignum phosphitoxidans DSM 13687</name>
    <dbReference type="NCBI Taxonomy" id="1286635"/>
    <lineage>
        <taxon>Bacteria</taxon>
        <taxon>Pseudomonadati</taxon>
        <taxon>Thermodesulfobacteriota</taxon>
        <taxon>Desulfobacteria</taxon>
        <taxon>Desulfobacterales</taxon>
        <taxon>Desulfobacteraceae</taxon>
        <taxon>Desulfotignum</taxon>
    </lineage>
</organism>
<proteinExistence type="predicted"/>
<name>S0FWQ6_9BACT</name>
<dbReference type="InterPro" id="IPR003399">
    <property type="entry name" value="Mce/MlaD"/>
</dbReference>
<evidence type="ECO:0000313" key="6">
    <source>
        <dbReference type="Proteomes" id="UP000014216"/>
    </source>
</evidence>
<reference evidence="5 6" key="1">
    <citation type="journal article" date="2013" name="Genome Announc.">
        <title>Draft Genome Sequence of Desulfotignum phosphitoxidans DSM 13687 Strain FiPS-3.</title>
        <authorList>
            <person name="Poehlein A."/>
            <person name="Daniel R."/>
            <person name="Simeonova D.D."/>
        </authorList>
    </citation>
    <scope>NUCLEOTIDE SEQUENCE [LARGE SCALE GENOMIC DNA]</scope>
    <source>
        <strain evidence="5 6">DSM 13687</strain>
    </source>
</reference>
<evidence type="ECO:0000259" key="4">
    <source>
        <dbReference type="Pfam" id="PF02470"/>
    </source>
</evidence>
<evidence type="ECO:0000256" key="2">
    <source>
        <dbReference type="SAM" id="MobiDB-lite"/>
    </source>
</evidence>
<comment type="caution">
    <text evidence="5">The sequence shown here is derived from an EMBL/GenBank/DDBJ whole genome shotgun (WGS) entry which is preliminary data.</text>
</comment>
<feature type="domain" description="Mce/MlaD" evidence="4">
    <location>
        <begin position="30"/>
        <end position="94"/>
    </location>
</feature>
<dbReference type="RefSeq" id="WP_006968471.1">
    <property type="nucleotide sequence ID" value="NZ_APJX01000014.1"/>
</dbReference>
<evidence type="ECO:0000256" key="3">
    <source>
        <dbReference type="SAM" id="Phobius"/>
    </source>
</evidence>
<evidence type="ECO:0000256" key="1">
    <source>
        <dbReference type="SAM" id="Coils"/>
    </source>
</evidence>
<feature type="transmembrane region" description="Helical" evidence="3">
    <location>
        <begin position="12"/>
        <end position="33"/>
    </location>
</feature>